<sequence length="124" mass="13415">MKKTRTIKTALLGAGIAPTLSALLPISASPEHRQNLPRQSVSTTTIQIPWLGDVPPKQPASRSWSTWSCEQIGFPDDMCLCIPTDCQLFTDPDCTSKYIIKGVLGCDDDCNGCQANECEKALCG</sequence>
<comment type="caution">
    <text evidence="1">The sequence shown here is derived from an EMBL/GenBank/DDBJ whole genome shotgun (WGS) entry which is preliminary data.</text>
</comment>
<keyword evidence="2" id="KW-1185">Reference proteome</keyword>
<gene>
    <name evidence="1" type="ORF">PGQ11_013756</name>
</gene>
<accession>A0ABR2HRE0</accession>
<dbReference type="Proteomes" id="UP001390339">
    <property type="component" value="Unassembled WGS sequence"/>
</dbReference>
<proteinExistence type="predicted"/>
<protein>
    <submittedName>
        <fullName evidence="1">Uncharacterized protein</fullName>
    </submittedName>
</protein>
<organism evidence="1 2">
    <name type="scientific">Apiospora arundinis</name>
    <dbReference type="NCBI Taxonomy" id="335852"/>
    <lineage>
        <taxon>Eukaryota</taxon>
        <taxon>Fungi</taxon>
        <taxon>Dikarya</taxon>
        <taxon>Ascomycota</taxon>
        <taxon>Pezizomycotina</taxon>
        <taxon>Sordariomycetes</taxon>
        <taxon>Xylariomycetidae</taxon>
        <taxon>Amphisphaeriales</taxon>
        <taxon>Apiosporaceae</taxon>
        <taxon>Apiospora</taxon>
    </lineage>
</organism>
<evidence type="ECO:0000313" key="1">
    <source>
        <dbReference type="EMBL" id="KAK8851277.1"/>
    </source>
</evidence>
<evidence type="ECO:0000313" key="2">
    <source>
        <dbReference type="Proteomes" id="UP001390339"/>
    </source>
</evidence>
<name>A0ABR2HRE0_9PEZI</name>
<dbReference type="EMBL" id="JAPCWZ010000009">
    <property type="protein sequence ID" value="KAK8851277.1"/>
    <property type="molecule type" value="Genomic_DNA"/>
</dbReference>
<reference evidence="1 2" key="1">
    <citation type="journal article" date="2024" name="IMA Fungus">
        <title>Apiospora arundinis, a panoply of carbohydrate-active enzymes and secondary metabolites.</title>
        <authorList>
            <person name="Sorensen T."/>
            <person name="Petersen C."/>
            <person name="Muurmann A.T."/>
            <person name="Christiansen J.V."/>
            <person name="Brundto M.L."/>
            <person name="Overgaard C.K."/>
            <person name="Boysen A.T."/>
            <person name="Wollenberg R.D."/>
            <person name="Larsen T.O."/>
            <person name="Sorensen J.L."/>
            <person name="Nielsen K.L."/>
            <person name="Sondergaard T.E."/>
        </authorList>
    </citation>
    <scope>NUCLEOTIDE SEQUENCE [LARGE SCALE GENOMIC DNA]</scope>
    <source>
        <strain evidence="1 2">AAU 773</strain>
    </source>
</reference>